<dbReference type="Pfam" id="PF01592">
    <property type="entry name" value="NifU_N"/>
    <property type="match status" value="1"/>
</dbReference>
<comment type="caution">
    <text evidence="2">The sequence shown here is derived from an EMBL/GenBank/DDBJ whole genome shotgun (WGS) entry which is preliminary data.</text>
</comment>
<dbReference type="AlphaFoldDB" id="A0A7C1SV62"/>
<dbReference type="GO" id="GO:0016226">
    <property type="term" value="P:iron-sulfur cluster assembly"/>
    <property type="evidence" value="ECO:0007669"/>
    <property type="project" value="InterPro"/>
</dbReference>
<reference evidence="2" key="1">
    <citation type="journal article" date="2020" name="mSystems">
        <title>Genome- and Community-Level Interaction Insights into Carbon Utilization and Element Cycling Functions of Hydrothermarchaeota in Hydrothermal Sediment.</title>
        <authorList>
            <person name="Zhou Z."/>
            <person name="Liu Y."/>
            <person name="Xu W."/>
            <person name="Pan J."/>
            <person name="Luo Z.H."/>
            <person name="Li M."/>
        </authorList>
    </citation>
    <scope>NUCLEOTIDE SEQUENCE [LARGE SCALE GENOMIC DNA]</scope>
    <source>
        <strain evidence="2">HyVt-365</strain>
    </source>
</reference>
<dbReference type="PANTHER" id="PTHR10093">
    <property type="entry name" value="IRON-SULFUR CLUSTER ASSEMBLY ENZYME NIFU HOMOLOG"/>
    <property type="match status" value="1"/>
</dbReference>
<feature type="domain" description="NIF system FeS cluster assembly NifU N-terminal" evidence="1">
    <location>
        <begin position="4"/>
        <end position="117"/>
    </location>
</feature>
<organism evidence="2">
    <name type="scientific">candidate division WWE3 bacterium</name>
    <dbReference type="NCBI Taxonomy" id="2053526"/>
    <lineage>
        <taxon>Bacteria</taxon>
        <taxon>Katanobacteria</taxon>
    </lineage>
</organism>
<proteinExistence type="predicted"/>
<dbReference type="InterPro" id="IPR002871">
    <property type="entry name" value="NIF_FeS_clus_asmbl_NifU_N"/>
</dbReference>
<gene>
    <name evidence="2" type="ORF">ENI09_01000</name>
</gene>
<dbReference type="EMBL" id="DRHH01000041">
    <property type="protein sequence ID" value="HEB13976.1"/>
    <property type="molecule type" value="Genomic_DNA"/>
</dbReference>
<dbReference type="GO" id="GO:0051536">
    <property type="term" value="F:iron-sulfur cluster binding"/>
    <property type="evidence" value="ECO:0007669"/>
    <property type="project" value="InterPro"/>
</dbReference>
<dbReference type="SUPFAM" id="SSF82649">
    <property type="entry name" value="SufE/NifU"/>
    <property type="match status" value="1"/>
</dbReference>
<dbReference type="Gene3D" id="3.90.1010.10">
    <property type="match status" value="1"/>
</dbReference>
<name>A0A7C1SV62_UNCKA</name>
<protein>
    <submittedName>
        <fullName evidence="2">Iron-sulfur cluster assembly scaffold protein</fullName>
    </submittedName>
</protein>
<dbReference type="Proteomes" id="UP000885744">
    <property type="component" value="Unassembled WGS sequence"/>
</dbReference>
<accession>A0A7C1SV62</accession>
<evidence type="ECO:0000313" key="2">
    <source>
        <dbReference type="EMBL" id="HEB13976.1"/>
    </source>
</evidence>
<dbReference type="GO" id="GO:0005506">
    <property type="term" value="F:iron ion binding"/>
    <property type="evidence" value="ECO:0007669"/>
    <property type="project" value="InterPro"/>
</dbReference>
<dbReference type="CDD" id="cd06664">
    <property type="entry name" value="IscU_like"/>
    <property type="match status" value="1"/>
</dbReference>
<sequence>MDLYREEILEHAKNPKNWGEMENPTVKVQTPNPLCGDVIDLFLKLEGDPPKITEASFKTNGCVVSVASSSMLTEAIKGKKASNALKLGEDDVLSWFGGTLTSSRRDCALLPLKALKEILGKAIIVG</sequence>
<evidence type="ECO:0000259" key="1">
    <source>
        <dbReference type="Pfam" id="PF01592"/>
    </source>
</evidence>